<dbReference type="EMBL" id="ML213590">
    <property type="protein sequence ID" value="TFK44107.1"/>
    <property type="molecule type" value="Genomic_DNA"/>
</dbReference>
<dbReference type="STRING" id="68775.A0A5C3MGS1"/>
<feature type="region of interest" description="Disordered" evidence="1">
    <location>
        <begin position="40"/>
        <end position="59"/>
    </location>
</feature>
<feature type="compositionally biased region" description="Pro residues" evidence="1">
    <location>
        <begin position="44"/>
        <end position="54"/>
    </location>
</feature>
<feature type="region of interest" description="Disordered" evidence="1">
    <location>
        <begin position="361"/>
        <end position="384"/>
    </location>
</feature>
<dbReference type="AlphaFoldDB" id="A0A5C3MGS1"/>
<evidence type="ECO:0000313" key="2">
    <source>
        <dbReference type="EMBL" id="TFK44107.1"/>
    </source>
</evidence>
<keyword evidence="3" id="KW-1185">Reference proteome</keyword>
<organism evidence="2 3">
    <name type="scientific">Crucibulum laeve</name>
    <dbReference type="NCBI Taxonomy" id="68775"/>
    <lineage>
        <taxon>Eukaryota</taxon>
        <taxon>Fungi</taxon>
        <taxon>Dikarya</taxon>
        <taxon>Basidiomycota</taxon>
        <taxon>Agaricomycotina</taxon>
        <taxon>Agaricomycetes</taxon>
        <taxon>Agaricomycetidae</taxon>
        <taxon>Agaricales</taxon>
        <taxon>Agaricineae</taxon>
        <taxon>Nidulariaceae</taxon>
        <taxon>Crucibulum</taxon>
    </lineage>
</organism>
<feature type="region of interest" description="Disordered" evidence="1">
    <location>
        <begin position="267"/>
        <end position="329"/>
    </location>
</feature>
<sequence>MSNTLPPLSALRAHQEKVQAHADLVLPSIASWSGGYRDLQQFSSPPPSSSPPTTPYSNRHYTYIRSSPRLHADIGLPGRSDHSDDLSSSWDHHYTPAPAFKQSDKLYALPSFHSTFASDDDFPIASEFDASETSEDVDVDLHYTRSDGASEILPGQSSIFDSDEEVEGNDDGEGFSFKETDLRATFFRTSAERGRWRSDPVPFKPSSFLQMRQSVPSSSPGPSSAPQLSQRRISEPALSTTYPASTSTLTAPCDESDVPLKAICATSNAISPEIDPSDSIPPLSTDRESSMEDDEVLTPLSPLPPSSPPLSPLSSPMRQSMSPLSFAPSSPLLAPSSPLSMLSSLDEDEDLILDDPAKQEDGIRSLPSASESEDPCVSPVENHTPSKPELASVSVFSHWLSSFHSLLSRLMELFVRECSLRNQFPFPYLSRKYVARWRVKVEKW</sequence>
<reference evidence="2 3" key="1">
    <citation type="journal article" date="2019" name="Nat. Ecol. Evol.">
        <title>Megaphylogeny resolves global patterns of mushroom evolution.</title>
        <authorList>
            <person name="Varga T."/>
            <person name="Krizsan K."/>
            <person name="Foldi C."/>
            <person name="Dima B."/>
            <person name="Sanchez-Garcia M."/>
            <person name="Sanchez-Ramirez S."/>
            <person name="Szollosi G.J."/>
            <person name="Szarkandi J.G."/>
            <person name="Papp V."/>
            <person name="Albert L."/>
            <person name="Andreopoulos W."/>
            <person name="Angelini C."/>
            <person name="Antonin V."/>
            <person name="Barry K.W."/>
            <person name="Bougher N.L."/>
            <person name="Buchanan P."/>
            <person name="Buyck B."/>
            <person name="Bense V."/>
            <person name="Catcheside P."/>
            <person name="Chovatia M."/>
            <person name="Cooper J."/>
            <person name="Damon W."/>
            <person name="Desjardin D."/>
            <person name="Finy P."/>
            <person name="Geml J."/>
            <person name="Haridas S."/>
            <person name="Hughes K."/>
            <person name="Justo A."/>
            <person name="Karasinski D."/>
            <person name="Kautmanova I."/>
            <person name="Kiss B."/>
            <person name="Kocsube S."/>
            <person name="Kotiranta H."/>
            <person name="LaButti K.M."/>
            <person name="Lechner B.E."/>
            <person name="Liimatainen K."/>
            <person name="Lipzen A."/>
            <person name="Lukacs Z."/>
            <person name="Mihaltcheva S."/>
            <person name="Morgado L.N."/>
            <person name="Niskanen T."/>
            <person name="Noordeloos M.E."/>
            <person name="Ohm R.A."/>
            <person name="Ortiz-Santana B."/>
            <person name="Ovrebo C."/>
            <person name="Racz N."/>
            <person name="Riley R."/>
            <person name="Savchenko A."/>
            <person name="Shiryaev A."/>
            <person name="Soop K."/>
            <person name="Spirin V."/>
            <person name="Szebenyi C."/>
            <person name="Tomsovsky M."/>
            <person name="Tulloss R.E."/>
            <person name="Uehling J."/>
            <person name="Grigoriev I.V."/>
            <person name="Vagvolgyi C."/>
            <person name="Papp T."/>
            <person name="Martin F.M."/>
            <person name="Miettinen O."/>
            <person name="Hibbett D.S."/>
            <person name="Nagy L.G."/>
        </authorList>
    </citation>
    <scope>NUCLEOTIDE SEQUENCE [LARGE SCALE GENOMIC DNA]</scope>
    <source>
        <strain evidence="2 3">CBS 166.37</strain>
    </source>
</reference>
<protein>
    <submittedName>
        <fullName evidence="2">Uncharacterized protein</fullName>
    </submittedName>
</protein>
<feature type="compositionally biased region" description="Pro residues" evidence="1">
    <location>
        <begin position="301"/>
        <end position="311"/>
    </location>
</feature>
<feature type="region of interest" description="Disordered" evidence="1">
    <location>
        <begin position="197"/>
        <end position="233"/>
    </location>
</feature>
<dbReference type="OrthoDB" id="5348546at2759"/>
<feature type="compositionally biased region" description="Low complexity" evidence="1">
    <location>
        <begin position="213"/>
        <end position="230"/>
    </location>
</feature>
<name>A0A5C3MGS1_9AGAR</name>
<proteinExistence type="predicted"/>
<gene>
    <name evidence="2" type="ORF">BDQ12DRAFT_672402</name>
</gene>
<evidence type="ECO:0000313" key="3">
    <source>
        <dbReference type="Proteomes" id="UP000308652"/>
    </source>
</evidence>
<feature type="compositionally biased region" description="Low complexity" evidence="1">
    <location>
        <begin position="312"/>
        <end position="329"/>
    </location>
</feature>
<accession>A0A5C3MGS1</accession>
<dbReference type="Proteomes" id="UP000308652">
    <property type="component" value="Unassembled WGS sequence"/>
</dbReference>
<evidence type="ECO:0000256" key="1">
    <source>
        <dbReference type="SAM" id="MobiDB-lite"/>
    </source>
</evidence>
<feature type="compositionally biased region" description="Low complexity" evidence="1">
    <location>
        <begin position="270"/>
        <end position="284"/>
    </location>
</feature>